<dbReference type="Proteomes" id="UP000596248">
    <property type="component" value="Chromosome"/>
</dbReference>
<evidence type="ECO:0000313" key="3">
    <source>
        <dbReference type="Proteomes" id="UP000596248"/>
    </source>
</evidence>
<keyword evidence="1" id="KW-0472">Membrane</keyword>
<protein>
    <submittedName>
        <fullName evidence="2">Uncharacterized protein</fullName>
    </submittedName>
</protein>
<dbReference type="EMBL" id="CP069127">
    <property type="protein sequence ID" value="QRG70527.1"/>
    <property type="molecule type" value="Genomic_DNA"/>
</dbReference>
<keyword evidence="3" id="KW-1185">Reference proteome</keyword>
<accession>A0ABX7FXI5</accession>
<organism evidence="2 3">
    <name type="scientific">Brevibacillus choshinensis</name>
    <dbReference type="NCBI Taxonomy" id="54911"/>
    <lineage>
        <taxon>Bacteria</taxon>
        <taxon>Bacillati</taxon>
        <taxon>Bacillota</taxon>
        <taxon>Bacilli</taxon>
        <taxon>Bacillales</taxon>
        <taxon>Paenibacillaceae</taxon>
        <taxon>Brevibacillus</taxon>
    </lineage>
</organism>
<reference evidence="2 3" key="1">
    <citation type="submission" date="2021-01" db="EMBL/GenBank/DDBJ databases">
        <title>Identification of strong promoters based on the transcriptome of Brevibacillus choshinensis.</title>
        <authorList>
            <person name="Yao D."/>
            <person name="Zhang K."/>
            <person name="Wu J."/>
        </authorList>
    </citation>
    <scope>NUCLEOTIDE SEQUENCE [LARGE SCALE GENOMIC DNA]</scope>
    <source>
        <strain evidence="2 3">HPD31-SP3</strain>
    </source>
</reference>
<name>A0ABX7FXI5_BRECH</name>
<keyword evidence="1" id="KW-0812">Transmembrane</keyword>
<keyword evidence="1" id="KW-1133">Transmembrane helix</keyword>
<sequence length="67" mass="7887">MEVARLIVRSLLRILATSGIVAVVGYLMSPRRRRSRFSLFMNRLPFSMRDMQRMMKTGRKLMRAVAR</sequence>
<proteinExistence type="predicted"/>
<gene>
    <name evidence="2" type="ORF">JNE38_10200</name>
</gene>
<evidence type="ECO:0000256" key="1">
    <source>
        <dbReference type="SAM" id="Phobius"/>
    </source>
</evidence>
<evidence type="ECO:0000313" key="2">
    <source>
        <dbReference type="EMBL" id="QRG70527.1"/>
    </source>
</evidence>
<feature type="transmembrane region" description="Helical" evidence="1">
    <location>
        <begin position="6"/>
        <end position="28"/>
    </location>
</feature>